<reference evidence="8" key="1">
    <citation type="submission" date="2022-05" db="EMBL/GenBank/DDBJ databases">
        <authorList>
            <person name="Jo J.-H."/>
            <person name="Im W.-T."/>
        </authorList>
    </citation>
    <scope>NUCLEOTIDE SEQUENCE</scope>
    <source>
        <strain evidence="8">SE220</strain>
    </source>
</reference>
<dbReference type="Pfam" id="PF03601">
    <property type="entry name" value="Cons_hypoth698"/>
    <property type="match status" value="1"/>
</dbReference>
<evidence type="ECO:0000313" key="8">
    <source>
        <dbReference type="EMBL" id="MCL6729696.1"/>
    </source>
</evidence>
<comment type="similarity">
    <text evidence="2">Belongs to the UPF0324 family.</text>
</comment>
<protein>
    <submittedName>
        <fullName evidence="8">Sulfate exporter family transporter</fullName>
    </submittedName>
</protein>
<keyword evidence="5 7" id="KW-1133">Transmembrane helix</keyword>
<evidence type="ECO:0000313" key="9">
    <source>
        <dbReference type="Proteomes" id="UP001165342"/>
    </source>
</evidence>
<evidence type="ECO:0000256" key="1">
    <source>
        <dbReference type="ARBA" id="ARBA00004651"/>
    </source>
</evidence>
<feature type="transmembrane region" description="Helical" evidence="7">
    <location>
        <begin position="220"/>
        <end position="238"/>
    </location>
</feature>
<feature type="transmembrane region" description="Helical" evidence="7">
    <location>
        <begin position="155"/>
        <end position="175"/>
    </location>
</feature>
<feature type="transmembrane region" description="Helical" evidence="7">
    <location>
        <begin position="68"/>
        <end position="88"/>
    </location>
</feature>
<dbReference type="InterPro" id="IPR018383">
    <property type="entry name" value="UPF0324_pro"/>
</dbReference>
<evidence type="ECO:0000256" key="7">
    <source>
        <dbReference type="SAM" id="Phobius"/>
    </source>
</evidence>
<dbReference type="RefSeq" id="WP_249831176.1">
    <property type="nucleotide sequence ID" value="NZ_JAMGBE010000002.1"/>
</dbReference>
<feature type="transmembrane region" description="Helical" evidence="7">
    <location>
        <begin position="38"/>
        <end position="56"/>
    </location>
</feature>
<evidence type="ECO:0000256" key="5">
    <source>
        <dbReference type="ARBA" id="ARBA00022989"/>
    </source>
</evidence>
<dbReference type="PANTHER" id="PTHR30106">
    <property type="entry name" value="INNER MEMBRANE PROTEIN YEIH-RELATED"/>
    <property type="match status" value="1"/>
</dbReference>
<comment type="subcellular location">
    <subcellularLocation>
        <location evidence="1">Cell membrane</location>
        <topology evidence="1">Multi-pass membrane protein</topology>
    </subcellularLocation>
</comment>
<comment type="caution">
    <text evidence="8">The sequence shown here is derived from an EMBL/GenBank/DDBJ whole genome shotgun (WGS) entry which is preliminary data.</text>
</comment>
<name>A0ABT0S248_9SPHN</name>
<proteinExistence type="inferred from homology"/>
<dbReference type="PANTHER" id="PTHR30106:SF2">
    <property type="entry name" value="UPF0324 INNER MEMBRANE PROTEIN YEIH"/>
    <property type="match status" value="1"/>
</dbReference>
<feature type="transmembrane region" description="Helical" evidence="7">
    <location>
        <begin position="121"/>
        <end position="143"/>
    </location>
</feature>
<sequence length="333" mass="34812">MLKSKLWAPLSGVGPGLFASAIVAGAAGLLATWTSGPIMLFALLLGIAVNFLGKIDRFNGGISFTSKFVLRLGVALLGLKITLGEVISLGWAPLLLVVAAISLTILSATAVARWMGFDPRFGVLSGGATAICGASAAMALSAALPNHPNKERATLYTVVGVSTLSTIAMLLYPAIVRILGLDSQHAGIFIGATIHDVAQVVGAGYAISPETGDTATIVKLARVAMLLPVILTVGFLTRPKDLPAEDRPPLLPWFATVFAGLVIFQAFVPIEAWIRDIGNGASRFCLVASIAALGMKTRFKDILDAGWRPVVLMLFETAFVAAIALVAIEAHWV</sequence>
<accession>A0ABT0S248</accession>
<feature type="transmembrane region" description="Helical" evidence="7">
    <location>
        <begin position="94"/>
        <end position="114"/>
    </location>
</feature>
<dbReference type="EMBL" id="JAMGBE010000002">
    <property type="protein sequence ID" value="MCL6729696.1"/>
    <property type="molecule type" value="Genomic_DNA"/>
</dbReference>
<evidence type="ECO:0000256" key="2">
    <source>
        <dbReference type="ARBA" id="ARBA00007977"/>
    </source>
</evidence>
<gene>
    <name evidence="8" type="ORF">LZ538_06445</name>
</gene>
<keyword evidence="9" id="KW-1185">Reference proteome</keyword>
<keyword evidence="4 7" id="KW-0812">Transmembrane</keyword>
<keyword evidence="3" id="KW-1003">Cell membrane</keyword>
<organism evidence="8 9">
    <name type="scientific">Sphingomonas hankyongi</name>
    <dbReference type="NCBI Taxonomy" id="2908209"/>
    <lineage>
        <taxon>Bacteria</taxon>
        <taxon>Pseudomonadati</taxon>
        <taxon>Pseudomonadota</taxon>
        <taxon>Alphaproteobacteria</taxon>
        <taxon>Sphingomonadales</taxon>
        <taxon>Sphingomonadaceae</taxon>
        <taxon>Sphingomonas</taxon>
    </lineage>
</organism>
<feature type="transmembrane region" description="Helical" evidence="7">
    <location>
        <begin position="12"/>
        <end position="32"/>
    </location>
</feature>
<evidence type="ECO:0000256" key="6">
    <source>
        <dbReference type="ARBA" id="ARBA00023136"/>
    </source>
</evidence>
<keyword evidence="6 7" id="KW-0472">Membrane</keyword>
<feature type="transmembrane region" description="Helical" evidence="7">
    <location>
        <begin position="250"/>
        <end position="268"/>
    </location>
</feature>
<feature type="transmembrane region" description="Helical" evidence="7">
    <location>
        <begin position="311"/>
        <end position="332"/>
    </location>
</feature>
<evidence type="ECO:0000256" key="4">
    <source>
        <dbReference type="ARBA" id="ARBA00022692"/>
    </source>
</evidence>
<dbReference type="Proteomes" id="UP001165342">
    <property type="component" value="Unassembled WGS sequence"/>
</dbReference>
<evidence type="ECO:0000256" key="3">
    <source>
        <dbReference type="ARBA" id="ARBA00022475"/>
    </source>
</evidence>